<evidence type="ECO:0000313" key="2">
    <source>
        <dbReference type="Proteomes" id="UP000582643"/>
    </source>
</evidence>
<dbReference type="EMBL" id="JACHJY010000007">
    <property type="protein sequence ID" value="MBB4984135.1"/>
    <property type="molecule type" value="Genomic_DNA"/>
</dbReference>
<evidence type="ECO:0000313" key="1">
    <source>
        <dbReference type="EMBL" id="MBB4984135.1"/>
    </source>
</evidence>
<organism evidence="1 2">
    <name type="scientific">Streptomyces nymphaeiformis</name>
    <dbReference type="NCBI Taxonomy" id="2663842"/>
    <lineage>
        <taxon>Bacteria</taxon>
        <taxon>Bacillati</taxon>
        <taxon>Actinomycetota</taxon>
        <taxon>Actinomycetes</taxon>
        <taxon>Kitasatosporales</taxon>
        <taxon>Streptomycetaceae</taxon>
        <taxon>Streptomyces</taxon>
    </lineage>
</organism>
<reference evidence="1 2" key="1">
    <citation type="submission" date="2020-08" db="EMBL/GenBank/DDBJ databases">
        <title>Genomic Encyclopedia of Type Strains, Phase III (KMG-III): the genomes of soil and plant-associated and newly described type strains.</title>
        <authorList>
            <person name="Whitman W."/>
        </authorList>
    </citation>
    <scope>NUCLEOTIDE SEQUENCE [LARGE SCALE GENOMIC DNA]</scope>
    <source>
        <strain evidence="1 2">SFB5A</strain>
    </source>
</reference>
<dbReference type="Proteomes" id="UP000582643">
    <property type="component" value="Unassembled WGS sequence"/>
</dbReference>
<keyword evidence="2" id="KW-1185">Reference proteome</keyword>
<sequence>MTFIAHVQTADEASELVADLVGGNVRDLDALAHHLGSVRLTLDLEHKEIWWAAPERDRWTVETTTPGQCLDLIRDRADPAWVLEPTARADYQSILAVLLPPVDVVGRQAPVSGCL</sequence>
<gene>
    <name evidence="1" type="ORF">GGE06_005081</name>
</gene>
<comment type="caution">
    <text evidence="1">The sequence shown here is derived from an EMBL/GenBank/DDBJ whole genome shotgun (WGS) entry which is preliminary data.</text>
</comment>
<name>A0A7W7U5U5_9ACTN</name>
<proteinExistence type="predicted"/>
<dbReference type="AlphaFoldDB" id="A0A7W7U5U5"/>
<dbReference type="RefSeq" id="WP_184931782.1">
    <property type="nucleotide sequence ID" value="NZ_JACHJY010000007.1"/>
</dbReference>
<protein>
    <submittedName>
        <fullName evidence="1">Uncharacterized protein</fullName>
    </submittedName>
</protein>
<accession>A0A7W7U5U5</accession>